<organism evidence="1">
    <name type="scientific">Puccinia triticina (isolate 1-1 / race 1 (BBBD))</name>
    <name type="common">Brown leaf rust fungus</name>
    <dbReference type="NCBI Taxonomy" id="630390"/>
    <lineage>
        <taxon>Eukaryota</taxon>
        <taxon>Fungi</taxon>
        <taxon>Dikarya</taxon>
        <taxon>Basidiomycota</taxon>
        <taxon>Pucciniomycotina</taxon>
        <taxon>Pucciniomycetes</taxon>
        <taxon>Pucciniales</taxon>
        <taxon>Pucciniaceae</taxon>
        <taxon>Puccinia</taxon>
    </lineage>
</organism>
<name>A0A180G974_PUCT1</name>
<gene>
    <name evidence="1" type="ORF">PTTG_28891</name>
</gene>
<dbReference type="EnsemblFungi" id="PTTG_28891-t43_1">
    <property type="protein sequence ID" value="PTTG_28891-t43_1-p1"/>
    <property type="gene ID" value="PTTG_28891"/>
</dbReference>
<reference evidence="1" key="2">
    <citation type="submission" date="2016-05" db="EMBL/GenBank/DDBJ databases">
        <title>Comparative analysis highlights variable genome content of wheat rusts and divergence of the mating loci.</title>
        <authorList>
            <person name="Cuomo C.A."/>
            <person name="Bakkeren G."/>
            <person name="Szabo L."/>
            <person name="Khalil H."/>
            <person name="Joly D."/>
            <person name="Goldberg J."/>
            <person name="Young S."/>
            <person name="Zeng Q."/>
            <person name="Fellers J."/>
        </authorList>
    </citation>
    <scope>NUCLEOTIDE SEQUENCE [LARGE SCALE GENOMIC DNA]</scope>
    <source>
        <strain evidence="1">1-1 BBBD Race 1</strain>
    </source>
</reference>
<reference evidence="2" key="4">
    <citation type="submission" date="2025-05" db="UniProtKB">
        <authorList>
            <consortium name="EnsemblFungi"/>
        </authorList>
    </citation>
    <scope>IDENTIFICATION</scope>
    <source>
        <strain evidence="2">isolate 1-1 / race 1 (BBBD)</strain>
    </source>
</reference>
<dbReference type="Proteomes" id="UP000005240">
    <property type="component" value="Unassembled WGS sequence"/>
</dbReference>
<dbReference type="EMBL" id="ADAS02000150">
    <property type="protein sequence ID" value="OAV88872.1"/>
    <property type="molecule type" value="Genomic_DNA"/>
</dbReference>
<sequence>MPSHSVVASATVSSSTRARLWFFFGTVAGVDDEAKLMLHGLEQHFVKIDKVENNRKLNDLLNTLEFKQVCIIVK</sequence>
<reference evidence="2 3" key="3">
    <citation type="journal article" date="2017" name="G3 (Bethesda)">
        <title>Comparative analysis highlights variable genome content of wheat rusts and divergence of the mating loci.</title>
        <authorList>
            <person name="Cuomo C.A."/>
            <person name="Bakkeren G."/>
            <person name="Khalil H.B."/>
            <person name="Panwar V."/>
            <person name="Joly D."/>
            <person name="Linning R."/>
            <person name="Sakthikumar S."/>
            <person name="Song X."/>
            <person name="Adiconis X."/>
            <person name="Fan L."/>
            <person name="Goldberg J.M."/>
            <person name="Levin J.Z."/>
            <person name="Young S."/>
            <person name="Zeng Q."/>
            <person name="Anikster Y."/>
            <person name="Bruce M."/>
            <person name="Wang M."/>
            <person name="Yin C."/>
            <person name="McCallum B."/>
            <person name="Szabo L.J."/>
            <person name="Hulbert S."/>
            <person name="Chen X."/>
            <person name="Fellers J.P."/>
        </authorList>
    </citation>
    <scope>NUCLEOTIDE SEQUENCE</scope>
    <source>
        <strain evidence="2">isolate 1-1 / race 1 (BBBD)</strain>
        <strain evidence="3">Isolate 1-1 / race 1 (BBBD)</strain>
    </source>
</reference>
<protein>
    <submittedName>
        <fullName evidence="1 2">Uncharacterized protein</fullName>
    </submittedName>
</protein>
<accession>A0A180G974</accession>
<dbReference type="VEuPathDB" id="FungiDB:PTTG_28891"/>
<keyword evidence="3" id="KW-1185">Reference proteome</keyword>
<reference evidence="1" key="1">
    <citation type="submission" date="2009-11" db="EMBL/GenBank/DDBJ databases">
        <authorList>
            <consortium name="The Broad Institute Genome Sequencing Platform"/>
            <person name="Ward D."/>
            <person name="Feldgarden M."/>
            <person name="Earl A."/>
            <person name="Young S.K."/>
            <person name="Zeng Q."/>
            <person name="Koehrsen M."/>
            <person name="Alvarado L."/>
            <person name="Berlin A."/>
            <person name="Bochicchio J."/>
            <person name="Borenstein D."/>
            <person name="Chapman S.B."/>
            <person name="Chen Z."/>
            <person name="Engels R."/>
            <person name="Freedman E."/>
            <person name="Gellesch M."/>
            <person name="Goldberg J."/>
            <person name="Griggs A."/>
            <person name="Gujja S."/>
            <person name="Heilman E."/>
            <person name="Heiman D."/>
            <person name="Hepburn T."/>
            <person name="Howarth C."/>
            <person name="Jen D."/>
            <person name="Larson L."/>
            <person name="Lewis B."/>
            <person name="Mehta T."/>
            <person name="Park D."/>
            <person name="Pearson M."/>
            <person name="Roberts A."/>
            <person name="Saif S."/>
            <person name="Shea T."/>
            <person name="Shenoy N."/>
            <person name="Sisk P."/>
            <person name="Stolte C."/>
            <person name="Sykes S."/>
            <person name="Thomson T."/>
            <person name="Walk T."/>
            <person name="White J."/>
            <person name="Yandava C."/>
            <person name="Izard J."/>
            <person name="Baranova O.V."/>
            <person name="Blanton J.M."/>
            <person name="Tanner A.C."/>
            <person name="Dewhirst F.E."/>
            <person name="Haas B."/>
            <person name="Nusbaum C."/>
            <person name="Birren B."/>
        </authorList>
    </citation>
    <scope>NUCLEOTIDE SEQUENCE [LARGE SCALE GENOMIC DNA]</scope>
    <source>
        <strain evidence="1">1-1 BBBD Race 1</strain>
    </source>
</reference>
<proteinExistence type="predicted"/>
<dbReference type="OrthoDB" id="1623117at2759"/>
<evidence type="ECO:0000313" key="1">
    <source>
        <dbReference type="EMBL" id="OAV88872.1"/>
    </source>
</evidence>
<evidence type="ECO:0000313" key="3">
    <source>
        <dbReference type="Proteomes" id="UP000005240"/>
    </source>
</evidence>
<dbReference type="STRING" id="630390.A0A180G974"/>
<evidence type="ECO:0000313" key="2">
    <source>
        <dbReference type="EnsemblFungi" id="PTTG_28891-t43_1-p1"/>
    </source>
</evidence>
<dbReference type="AlphaFoldDB" id="A0A180G974"/>